<gene>
    <name evidence="1" type="ORF">OUZ56_024048</name>
</gene>
<evidence type="ECO:0000313" key="2">
    <source>
        <dbReference type="Proteomes" id="UP001234178"/>
    </source>
</evidence>
<accession>A0ABR0B002</accession>
<protein>
    <submittedName>
        <fullName evidence="1">Uncharacterized protein</fullName>
    </submittedName>
</protein>
<dbReference type="Proteomes" id="UP001234178">
    <property type="component" value="Unassembled WGS sequence"/>
</dbReference>
<organism evidence="1 2">
    <name type="scientific">Daphnia magna</name>
    <dbReference type="NCBI Taxonomy" id="35525"/>
    <lineage>
        <taxon>Eukaryota</taxon>
        <taxon>Metazoa</taxon>
        <taxon>Ecdysozoa</taxon>
        <taxon>Arthropoda</taxon>
        <taxon>Crustacea</taxon>
        <taxon>Branchiopoda</taxon>
        <taxon>Diplostraca</taxon>
        <taxon>Cladocera</taxon>
        <taxon>Anomopoda</taxon>
        <taxon>Daphniidae</taxon>
        <taxon>Daphnia</taxon>
    </lineage>
</organism>
<evidence type="ECO:0000313" key="1">
    <source>
        <dbReference type="EMBL" id="KAK4030709.1"/>
    </source>
</evidence>
<name>A0ABR0B002_9CRUS</name>
<keyword evidence="2" id="KW-1185">Reference proteome</keyword>
<dbReference type="EMBL" id="JAOYFB010000039">
    <property type="protein sequence ID" value="KAK4030709.1"/>
    <property type="molecule type" value="Genomic_DNA"/>
</dbReference>
<reference evidence="1 2" key="1">
    <citation type="journal article" date="2023" name="Nucleic Acids Res.">
        <title>The hologenome of Daphnia magna reveals possible DNA methylation and microbiome-mediated evolution of the host genome.</title>
        <authorList>
            <person name="Chaturvedi A."/>
            <person name="Li X."/>
            <person name="Dhandapani V."/>
            <person name="Marshall H."/>
            <person name="Kissane S."/>
            <person name="Cuenca-Cambronero M."/>
            <person name="Asole G."/>
            <person name="Calvet F."/>
            <person name="Ruiz-Romero M."/>
            <person name="Marangio P."/>
            <person name="Guigo R."/>
            <person name="Rago D."/>
            <person name="Mirbahai L."/>
            <person name="Eastwood N."/>
            <person name="Colbourne J.K."/>
            <person name="Zhou J."/>
            <person name="Mallon E."/>
            <person name="Orsini L."/>
        </authorList>
    </citation>
    <scope>NUCLEOTIDE SEQUENCE [LARGE SCALE GENOMIC DNA]</scope>
    <source>
        <strain evidence="1">LRV0_1</strain>
    </source>
</reference>
<comment type="caution">
    <text evidence="1">The sequence shown here is derived from an EMBL/GenBank/DDBJ whole genome shotgun (WGS) entry which is preliminary data.</text>
</comment>
<sequence length="63" mass="6999">MFVSRNVVAAPCLYYSVKSHDSDRDSVLKDSEVTESIRAGPLTRPVVTQTVCRLTQSFPITLI</sequence>
<proteinExistence type="predicted"/>